<organism evidence="3 4">
    <name type="scientific">Dactylosporangium salmoneum</name>
    <dbReference type="NCBI Taxonomy" id="53361"/>
    <lineage>
        <taxon>Bacteria</taxon>
        <taxon>Bacillati</taxon>
        <taxon>Actinomycetota</taxon>
        <taxon>Actinomycetes</taxon>
        <taxon>Micromonosporales</taxon>
        <taxon>Micromonosporaceae</taxon>
        <taxon>Dactylosporangium</taxon>
    </lineage>
</organism>
<protein>
    <recommendedName>
        <fullName evidence="5">DUF304 domain-containing protein</fullName>
    </recommendedName>
</protein>
<keyword evidence="2" id="KW-1133">Transmembrane helix</keyword>
<feature type="region of interest" description="Disordered" evidence="1">
    <location>
        <begin position="123"/>
        <end position="150"/>
    </location>
</feature>
<gene>
    <name evidence="3" type="ORF">GCM10010170_088050</name>
</gene>
<evidence type="ECO:0000256" key="2">
    <source>
        <dbReference type="SAM" id="Phobius"/>
    </source>
</evidence>
<evidence type="ECO:0000313" key="4">
    <source>
        <dbReference type="Proteomes" id="UP001501444"/>
    </source>
</evidence>
<name>A0ABN3HHT8_9ACTN</name>
<accession>A0ABN3HHT8</accession>
<keyword evidence="4" id="KW-1185">Reference proteome</keyword>
<evidence type="ECO:0000256" key="1">
    <source>
        <dbReference type="SAM" id="MobiDB-lite"/>
    </source>
</evidence>
<evidence type="ECO:0000313" key="3">
    <source>
        <dbReference type="EMBL" id="GAA2380741.1"/>
    </source>
</evidence>
<evidence type="ECO:0008006" key="5">
    <source>
        <dbReference type="Google" id="ProtNLM"/>
    </source>
</evidence>
<sequence length="184" mass="19826">MPRPELIPLPAADAVTFRPGFWRSFGFALTISAAVSSVLLIALAAAPVPMSVAQWLVLGGNTLAGSITYAATFALLRWRWCRDWLRISSAGLELASQGSYPMLVRWPALETVRLVRRWGTPSLEATPTGPHGVAVPAGSPSMPRPRTHDGRDTFTVVTWLTQPGRAALRSALERHLPPAAMPAP</sequence>
<comment type="caution">
    <text evidence="3">The sequence shown here is derived from an EMBL/GenBank/DDBJ whole genome shotgun (WGS) entry which is preliminary data.</text>
</comment>
<feature type="transmembrane region" description="Helical" evidence="2">
    <location>
        <begin position="21"/>
        <end position="46"/>
    </location>
</feature>
<keyword evidence="2" id="KW-0472">Membrane</keyword>
<feature type="transmembrane region" description="Helical" evidence="2">
    <location>
        <begin position="52"/>
        <end position="76"/>
    </location>
</feature>
<reference evidence="3 4" key="1">
    <citation type="journal article" date="2019" name="Int. J. Syst. Evol. Microbiol.">
        <title>The Global Catalogue of Microorganisms (GCM) 10K type strain sequencing project: providing services to taxonomists for standard genome sequencing and annotation.</title>
        <authorList>
            <consortium name="The Broad Institute Genomics Platform"/>
            <consortium name="The Broad Institute Genome Sequencing Center for Infectious Disease"/>
            <person name="Wu L."/>
            <person name="Ma J."/>
        </authorList>
    </citation>
    <scope>NUCLEOTIDE SEQUENCE [LARGE SCALE GENOMIC DNA]</scope>
    <source>
        <strain evidence="3 4">JCM 3272</strain>
    </source>
</reference>
<dbReference type="Proteomes" id="UP001501444">
    <property type="component" value="Unassembled WGS sequence"/>
</dbReference>
<dbReference type="EMBL" id="BAAARV010000088">
    <property type="protein sequence ID" value="GAA2380741.1"/>
    <property type="molecule type" value="Genomic_DNA"/>
</dbReference>
<proteinExistence type="predicted"/>
<keyword evidence="2" id="KW-0812">Transmembrane</keyword>